<dbReference type="Proteomes" id="UP000245634">
    <property type="component" value="Unassembled WGS sequence"/>
</dbReference>
<dbReference type="EMBL" id="QGGL01000003">
    <property type="protein sequence ID" value="PWK15659.1"/>
    <property type="molecule type" value="Genomic_DNA"/>
</dbReference>
<reference evidence="2 3" key="1">
    <citation type="submission" date="2018-05" db="EMBL/GenBank/DDBJ databases">
        <title>Genomic Encyclopedia of Type Strains, Phase IV (KMG-IV): sequencing the most valuable type-strain genomes for metagenomic binning, comparative biology and taxonomic classification.</title>
        <authorList>
            <person name="Goeker M."/>
        </authorList>
    </citation>
    <scope>NUCLEOTIDE SEQUENCE [LARGE SCALE GENOMIC DNA]</scope>
    <source>
        <strain evidence="2 3">DSM 18773</strain>
    </source>
</reference>
<evidence type="ECO:0000256" key="1">
    <source>
        <dbReference type="SAM" id="Phobius"/>
    </source>
</evidence>
<feature type="transmembrane region" description="Helical" evidence="1">
    <location>
        <begin position="12"/>
        <end position="33"/>
    </location>
</feature>
<protein>
    <submittedName>
        <fullName evidence="2">Uncharacterized protein</fullName>
    </submittedName>
</protein>
<proteinExistence type="predicted"/>
<keyword evidence="1" id="KW-0472">Membrane</keyword>
<comment type="caution">
    <text evidence="2">The sequence shown here is derived from an EMBL/GenBank/DDBJ whole genome shotgun (WGS) entry which is preliminary data.</text>
</comment>
<accession>A0A316DEQ0</accession>
<keyword evidence="1" id="KW-0812">Transmembrane</keyword>
<organism evidence="2 3">
    <name type="scientific">Tumebacillus permanentifrigoris</name>
    <dbReference type="NCBI Taxonomy" id="378543"/>
    <lineage>
        <taxon>Bacteria</taxon>
        <taxon>Bacillati</taxon>
        <taxon>Bacillota</taxon>
        <taxon>Bacilli</taxon>
        <taxon>Bacillales</taxon>
        <taxon>Alicyclobacillaceae</taxon>
        <taxon>Tumebacillus</taxon>
    </lineage>
</organism>
<dbReference type="AlphaFoldDB" id="A0A316DEQ0"/>
<sequence>MRMNMNDPDFFIAVSGLEVVGVFFILIALFEIFQKAKR</sequence>
<gene>
    <name evidence="2" type="ORF">C7459_103199</name>
</gene>
<keyword evidence="3" id="KW-1185">Reference proteome</keyword>
<name>A0A316DEQ0_9BACL</name>
<evidence type="ECO:0000313" key="3">
    <source>
        <dbReference type="Proteomes" id="UP000245634"/>
    </source>
</evidence>
<evidence type="ECO:0000313" key="2">
    <source>
        <dbReference type="EMBL" id="PWK15659.1"/>
    </source>
</evidence>
<keyword evidence="1" id="KW-1133">Transmembrane helix</keyword>